<dbReference type="Proteomes" id="UP000266778">
    <property type="component" value="Plasmid pAeca2"/>
</dbReference>
<geneLocation type="plasmid" evidence="2">
    <name>paeca2</name>
</geneLocation>
<organism evidence="1 2">
    <name type="scientific">Aeromonas caviae</name>
    <name type="common">Aeromonas punctata</name>
    <dbReference type="NCBI Taxonomy" id="648"/>
    <lineage>
        <taxon>Bacteria</taxon>
        <taxon>Pseudomonadati</taxon>
        <taxon>Pseudomonadota</taxon>
        <taxon>Gammaproteobacteria</taxon>
        <taxon>Aeromonadales</taxon>
        <taxon>Aeromonadaceae</taxon>
        <taxon>Aeromonas</taxon>
    </lineage>
</organism>
<proteinExistence type="predicted"/>
<accession>A0A7D5UKP2</accession>
<gene>
    <name evidence="1" type="ORF">C1C91_23680</name>
</gene>
<dbReference type="AlphaFoldDB" id="A0A7D5UKP2"/>
<dbReference type="EMBL" id="CP039628">
    <property type="protein sequence ID" value="QLI60484.1"/>
    <property type="molecule type" value="Genomic_DNA"/>
</dbReference>
<name>A0A7D5UKP2_AERCA</name>
<sequence>MSLTSYSDSAIVQALIDYKINGLSGDQAAKKHGLPHRNTVYRANNQYKRLEGRILELIPLLGFTKLLAKERGGSVEPLPVTMDEQGKWRFIGSFGSHDKPNLEFFVKVGDRLVQL</sequence>
<protein>
    <submittedName>
        <fullName evidence="1">Uncharacterized protein</fullName>
    </submittedName>
</protein>
<evidence type="ECO:0000313" key="1">
    <source>
        <dbReference type="EMBL" id="QLI60484.1"/>
    </source>
</evidence>
<evidence type="ECO:0000313" key="2">
    <source>
        <dbReference type="Proteomes" id="UP000266778"/>
    </source>
</evidence>
<keyword evidence="1" id="KW-0614">Plasmid</keyword>
<reference evidence="1 2" key="1">
    <citation type="submission" date="2019-04" db="EMBL/GenBank/DDBJ databases">
        <title>Novel transposon Tn6433 variants accelerate the dissemination of tet(E) in Aeromonas under oxytetracycline stresses.</title>
        <authorList>
            <person name="Shi Y."/>
            <person name="Tian Z."/>
            <person name="Zhang Y."/>
            <person name="Zhang H."/>
            <person name="Yang M."/>
        </authorList>
    </citation>
    <scope>NUCLEOTIDE SEQUENCE [LARGE SCALE GENOMIC DNA]</scope>
    <source>
        <strain evidence="1 2">T25-39</strain>
        <plasmid evidence="2">paeca2</plasmid>
    </source>
</reference>